<name>A0ABV9Q9F0_9BURK</name>
<evidence type="ECO:0000313" key="1">
    <source>
        <dbReference type="EMBL" id="MFC4788126.1"/>
    </source>
</evidence>
<reference evidence="2" key="1">
    <citation type="journal article" date="2019" name="Int. J. Syst. Evol. Microbiol.">
        <title>The Global Catalogue of Microorganisms (GCM) 10K type strain sequencing project: providing services to taxonomists for standard genome sequencing and annotation.</title>
        <authorList>
            <consortium name="The Broad Institute Genomics Platform"/>
            <consortium name="The Broad Institute Genome Sequencing Center for Infectious Disease"/>
            <person name="Wu L."/>
            <person name="Ma J."/>
        </authorList>
    </citation>
    <scope>NUCLEOTIDE SEQUENCE [LARGE SCALE GENOMIC DNA]</scope>
    <source>
        <strain evidence="2">CCUG 49452</strain>
    </source>
</reference>
<dbReference type="Proteomes" id="UP001596001">
    <property type="component" value="Unassembled WGS sequence"/>
</dbReference>
<dbReference type="EMBL" id="JBHSHJ010000002">
    <property type="protein sequence ID" value="MFC4788126.1"/>
    <property type="molecule type" value="Genomic_DNA"/>
</dbReference>
<dbReference type="RefSeq" id="WP_382430241.1">
    <property type="nucleotide sequence ID" value="NZ_JBHSHJ010000002.1"/>
</dbReference>
<gene>
    <name evidence="1" type="ORF">ACFO6X_03890</name>
</gene>
<sequence length="81" mass="8905">MPFEFRKKQVLLQGVIGVEEAETLLEWLQKKPAATADLSGCEHLHPANLQVLLAANTRIDAWPTDPVLTQFLQSILVPSGA</sequence>
<organism evidence="1 2">
    <name type="scientific">Giesbergeria sinuosa</name>
    <dbReference type="NCBI Taxonomy" id="80883"/>
    <lineage>
        <taxon>Bacteria</taxon>
        <taxon>Pseudomonadati</taxon>
        <taxon>Pseudomonadota</taxon>
        <taxon>Betaproteobacteria</taxon>
        <taxon>Burkholderiales</taxon>
        <taxon>Comamonadaceae</taxon>
        <taxon>Giesbergeria</taxon>
    </lineage>
</organism>
<proteinExistence type="predicted"/>
<accession>A0ABV9Q9F0</accession>
<comment type="caution">
    <text evidence="1">The sequence shown here is derived from an EMBL/GenBank/DDBJ whole genome shotgun (WGS) entry which is preliminary data.</text>
</comment>
<keyword evidence="2" id="KW-1185">Reference proteome</keyword>
<protein>
    <submittedName>
        <fullName evidence="1">Uncharacterized protein</fullName>
    </submittedName>
</protein>
<evidence type="ECO:0000313" key="2">
    <source>
        <dbReference type="Proteomes" id="UP001596001"/>
    </source>
</evidence>